<evidence type="ECO:0000256" key="2">
    <source>
        <dbReference type="PIRSR" id="PIRSR613078-2"/>
    </source>
</evidence>
<dbReference type="STRING" id="545619.SAMN04489860_0750"/>
<feature type="site" description="Transition state stabilizer" evidence="3">
    <location>
        <position position="161"/>
    </location>
</feature>
<feature type="binding site" evidence="2">
    <location>
        <begin position="83"/>
        <end position="86"/>
    </location>
    <ligand>
        <name>substrate</name>
    </ligand>
</feature>
<feature type="binding site" evidence="2">
    <location>
        <begin position="25"/>
        <end position="26"/>
    </location>
    <ligand>
        <name>substrate</name>
    </ligand>
</feature>
<dbReference type="InterPro" id="IPR013078">
    <property type="entry name" value="His_Pase_superF_clade-1"/>
</dbReference>
<dbReference type="OrthoDB" id="4697614at2"/>
<dbReference type="Proteomes" id="UP000185663">
    <property type="component" value="Chromosome I"/>
</dbReference>
<proteinExistence type="predicted"/>
<keyword evidence="5" id="KW-1185">Reference proteome</keyword>
<dbReference type="EMBL" id="LT629776">
    <property type="protein sequence ID" value="SDS08136.1"/>
    <property type="molecule type" value="Genomic_DNA"/>
</dbReference>
<gene>
    <name evidence="4" type="ORF">SAMN04489860_0750</name>
</gene>
<evidence type="ECO:0000313" key="4">
    <source>
        <dbReference type="EMBL" id="SDS08136.1"/>
    </source>
</evidence>
<feature type="active site" description="Proton donor/acceptor" evidence="1">
    <location>
        <position position="83"/>
    </location>
</feature>
<dbReference type="SUPFAM" id="SSF53254">
    <property type="entry name" value="Phosphoglycerate mutase-like"/>
    <property type="match status" value="1"/>
</dbReference>
<accession>A0A1H1PA25</accession>
<dbReference type="InterPro" id="IPR029033">
    <property type="entry name" value="His_PPase_superfam"/>
</dbReference>
<sequence>MSNQYGRAYLLRHGETEWSRDGRHTGLTDLPLTERGERQARAAGPMLADRDISHVFVSPLQRARRTAELAGFSDVQVDDNLVEWDYGVTEGISTLQIREIVGYDWELWSDGVHIDLPKSAQVVDPPSPGETVDDVARRASAVVRRIEPHLRDGQDVLIVAHGHLLRVLTAMWLELAPVDGSRFVLETATVSTLAFERERHVIAGWNVRED</sequence>
<dbReference type="InterPro" id="IPR050275">
    <property type="entry name" value="PGM_Phosphatase"/>
</dbReference>
<dbReference type="CDD" id="cd07067">
    <property type="entry name" value="HP_PGM_like"/>
    <property type="match status" value="1"/>
</dbReference>
<dbReference type="PANTHER" id="PTHR48100">
    <property type="entry name" value="BROAD-SPECIFICITY PHOSPHATASE YOR283W-RELATED"/>
    <property type="match status" value="1"/>
</dbReference>
<evidence type="ECO:0000256" key="3">
    <source>
        <dbReference type="PIRSR" id="PIRSR613078-3"/>
    </source>
</evidence>
<organism evidence="4 5">
    <name type="scientific">Paraoerskovia marina</name>
    <dbReference type="NCBI Taxonomy" id="545619"/>
    <lineage>
        <taxon>Bacteria</taxon>
        <taxon>Bacillati</taxon>
        <taxon>Actinomycetota</taxon>
        <taxon>Actinomycetes</taxon>
        <taxon>Micrococcales</taxon>
        <taxon>Cellulomonadaceae</taxon>
        <taxon>Paraoerskovia</taxon>
    </lineage>
</organism>
<protein>
    <submittedName>
        <fullName evidence="4">Probable phosphoglycerate mutase</fullName>
    </submittedName>
</protein>
<evidence type="ECO:0000256" key="1">
    <source>
        <dbReference type="PIRSR" id="PIRSR613078-1"/>
    </source>
</evidence>
<dbReference type="GO" id="GO:0101006">
    <property type="term" value="F:protein histidine phosphatase activity"/>
    <property type="evidence" value="ECO:0007669"/>
    <property type="project" value="TreeGrafter"/>
</dbReference>
<dbReference type="GO" id="GO:0070297">
    <property type="term" value="P:regulation of phosphorelay signal transduction system"/>
    <property type="evidence" value="ECO:0007669"/>
    <property type="project" value="TreeGrafter"/>
</dbReference>
<dbReference type="Gene3D" id="3.40.50.1240">
    <property type="entry name" value="Phosphoglycerate mutase-like"/>
    <property type="match status" value="1"/>
</dbReference>
<evidence type="ECO:0000313" key="5">
    <source>
        <dbReference type="Proteomes" id="UP000185663"/>
    </source>
</evidence>
<dbReference type="eggNOG" id="COG0406">
    <property type="taxonomic scope" value="Bacteria"/>
</dbReference>
<dbReference type="SMART" id="SM00855">
    <property type="entry name" value="PGAM"/>
    <property type="match status" value="1"/>
</dbReference>
<reference evidence="4 5" key="1">
    <citation type="submission" date="2016-10" db="EMBL/GenBank/DDBJ databases">
        <authorList>
            <person name="de Groot N.N."/>
        </authorList>
    </citation>
    <scope>NUCLEOTIDE SEQUENCE [LARGE SCALE GENOMIC DNA]</scope>
    <source>
        <strain evidence="4 5">DSM 22126</strain>
    </source>
</reference>
<feature type="binding site" evidence="2">
    <location>
        <position position="62"/>
    </location>
    <ligand>
        <name>substrate</name>
    </ligand>
</feature>
<dbReference type="AlphaFoldDB" id="A0A1H1PA25"/>
<dbReference type="PIRSF" id="PIRSF000709">
    <property type="entry name" value="6PFK_2-Ptase"/>
    <property type="match status" value="1"/>
</dbReference>
<dbReference type="PANTHER" id="PTHR48100:SF15">
    <property type="entry name" value="SEDOHEPTULOSE 1,7-BISPHOSPHATASE"/>
    <property type="match status" value="1"/>
</dbReference>
<dbReference type="RefSeq" id="WP_083371633.1">
    <property type="nucleotide sequence ID" value="NZ_LT629776.1"/>
</dbReference>
<dbReference type="Pfam" id="PF00300">
    <property type="entry name" value="His_Phos_1"/>
    <property type="match status" value="1"/>
</dbReference>
<name>A0A1H1PA25_9CELL</name>
<feature type="active site" description="Tele-phosphohistidine intermediate" evidence="1">
    <location>
        <position position="13"/>
    </location>
</feature>